<evidence type="ECO:0000256" key="3">
    <source>
        <dbReference type="ARBA" id="ARBA00022448"/>
    </source>
</evidence>
<evidence type="ECO:0000259" key="9">
    <source>
        <dbReference type="PROSITE" id="PS50850"/>
    </source>
</evidence>
<keyword evidence="3" id="KW-0813">Transport</keyword>
<evidence type="ECO:0000256" key="5">
    <source>
        <dbReference type="ARBA" id="ARBA00022989"/>
    </source>
</evidence>
<feature type="region of interest" description="Disordered" evidence="7">
    <location>
        <begin position="1"/>
        <end position="24"/>
    </location>
</feature>
<comment type="subcellular location">
    <subcellularLocation>
        <location evidence="1">Membrane</location>
        <topology evidence="1">Multi-pass membrane protein</topology>
    </subcellularLocation>
</comment>
<dbReference type="InterPro" id="IPR001958">
    <property type="entry name" value="Tet-R_TetA/multi-R_MdtG-like"/>
</dbReference>
<dbReference type="Gene3D" id="1.20.1250.20">
    <property type="entry name" value="MFS general substrate transporter like domains"/>
    <property type="match status" value="1"/>
</dbReference>
<evidence type="ECO:0000256" key="6">
    <source>
        <dbReference type="ARBA" id="ARBA00023136"/>
    </source>
</evidence>
<feature type="transmembrane region" description="Helical" evidence="8">
    <location>
        <begin position="168"/>
        <end position="186"/>
    </location>
</feature>
<evidence type="ECO:0000256" key="4">
    <source>
        <dbReference type="ARBA" id="ARBA00022692"/>
    </source>
</evidence>
<reference evidence="10" key="1">
    <citation type="submission" date="2023-07" db="EMBL/GenBank/DDBJ databases">
        <authorList>
            <person name="Stuckert A."/>
        </authorList>
    </citation>
    <scope>NUCLEOTIDE SEQUENCE</scope>
</reference>
<dbReference type="PANTHER" id="PTHR23504:SF14">
    <property type="entry name" value="MAJOR FACILITATOR SUPERFAMILY DOMAIN-CONTAINING PROTEIN 9"/>
    <property type="match status" value="1"/>
</dbReference>
<feature type="transmembrane region" description="Helical" evidence="8">
    <location>
        <begin position="75"/>
        <end position="94"/>
    </location>
</feature>
<dbReference type="InterPro" id="IPR011701">
    <property type="entry name" value="MFS"/>
</dbReference>
<comment type="caution">
    <text evidence="10">The sequence shown here is derived from an EMBL/GenBank/DDBJ whole genome shotgun (WGS) entry which is preliminary data.</text>
</comment>
<dbReference type="PRINTS" id="PR01035">
    <property type="entry name" value="TCRTETA"/>
</dbReference>
<keyword evidence="6 8" id="KW-0472">Membrane</keyword>
<dbReference type="Proteomes" id="UP001176940">
    <property type="component" value="Unassembled WGS sequence"/>
</dbReference>
<accession>A0ABN9LXA3</accession>
<keyword evidence="11" id="KW-1185">Reference proteome</keyword>
<evidence type="ECO:0000313" key="10">
    <source>
        <dbReference type="EMBL" id="CAJ0952208.1"/>
    </source>
</evidence>
<proteinExistence type="inferred from homology"/>
<keyword evidence="4 8" id="KW-0812">Transmembrane</keyword>
<dbReference type="InterPro" id="IPR036259">
    <property type="entry name" value="MFS_trans_sf"/>
</dbReference>
<evidence type="ECO:0000256" key="8">
    <source>
        <dbReference type="SAM" id="Phobius"/>
    </source>
</evidence>
<feature type="compositionally biased region" description="Basic and acidic residues" evidence="7">
    <location>
        <begin position="7"/>
        <end position="24"/>
    </location>
</feature>
<comment type="similarity">
    <text evidence="2">Belongs to the major facilitator superfamily.</text>
</comment>
<dbReference type="Pfam" id="PF07690">
    <property type="entry name" value="MFS_1"/>
    <property type="match status" value="1"/>
</dbReference>
<dbReference type="InterPro" id="IPR020846">
    <property type="entry name" value="MFS_dom"/>
</dbReference>
<name>A0ABN9LXA3_9NEOB</name>
<protein>
    <recommendedName>
        <fullName evidence="9">Major facilitator superfamily (MFS) profile domain-containing protein</fullName>
    </recommendedName>
</protein>
<dbReference type="PROSITE" id="PS50850">
    <property type="entry name" value="MFS"/>
    <property type="match status" value="1"/>
</dbReference>
<feature type="transmembrane region" description="Helical" evidence="8">
    <location>
        <begin position="106"/>
        <end position="132"/>
    </location>
</feature>
<evidence type="ECO:0000256" key="2">
    <source>
        <dbReference type="ARBA" id="ARBA00008335"/>
    </source>
</evidence>
<feature type="transmembrane region" description="Helical" evidence="8">
    <location>
        <begin position="192"/>
        <end position="213"/>
    </location>
</feature>
<evidence type="ECO:0000256" key="1">
    <source>
        <dbReference type="ARBA" id="ARBA00004141"/>
    </source>
</evidence>
<keyword evidence="5 8" id="KW-1133">Transmembrane helix</keyword>
<sequence length="239" mass="26138">MTNQRLGFHDRQRPRPMNIRDRKTDGRRDVLLNDTLDFTTESTEGWEIPSVDLFGVSMIVPLLNHHMKSLGASPTTAGIIGSCYGILQLFSSSIVGSWSDIVGHRYALITCILISALGYGLLGLSINIYIYAIARIPVGIFKHSLSISKAFLSDLVSEKERPHVMGRFNSASSMGFILGPVVGGYLTELQGGFYITSVLCTCIFIVNAGLVWMMPQTTDTANIVSPSRHGNLPDNLTSN</sequence>
<evidence type="ECO:0000256" key="7">
    <source>
        <dbReference type="SAM" id="MobiDB-lite"/>
    </source>
</evidence>
<gene>
    <name evidence="10" type="ORF">RIMI_LOCUS13791494</name>
</gene>
<dbReference type="PANTHER" id="PTHR23504">
    <property type="entry name" value="MAJOR FACILITATOR SUPERFAMILY DOMAIN-CONTAINING PROTEIN 10"/>
    <property type="match status" value="1"/>
</dbReference>
<feature type="domain" description="Major facilitator superfamily (MFS) profile" evidence="9">
    <location>
        <begin position="38"/>
        <end position="239"/>
    </location>
</feature>
<evidence type="ECO:0000313" key="11">
    <source>
        <dbReference type="Proteomes" id="UP001176940"/>
    </source>
</evidence>
<organism evidence="10 11">
    <name type="scientific">Ranitomeya imitator</name>
    <name type="common">mimic poison frog</name>
    <dbReference type="NCBI Taxonomy" id="111125"/>
    <lineage>
        <taxon>Eukaryota</taxon>
        <taxon>Metazoa</taxon>
        <taxon>Chordata</taxon>
        <taxon>Craniata</taxon>
        <taxon>Vertebrata</taxon>
        <taxon>Euteleostomi</taxon>
        <taxon>Amphibia</taxon>
        <taxon>Batrachia</taxon>
        <taxon>Anura</taxon>
        <taxon>Neobatrachia</taxon>
        <taxon>Hyloidea</taxon>
        <taxon>Dendrobatidae</taxon>
        <taxon>Dendrobatinae</taxon>
        <taxon>Ranitomeya</taxon>
    </lineage>
</organism>
<dbReference type="SUPFAM" id="SSF103473">
    <property type="entry name" value="MFS general substrate transporter"/>
    <property type="match status" value="1"/>
</dbReference>
<dbReference type="EMBL" id="CAUEEQ010034594">
    <property type="protein sequence ID" value="CAJ0952208.1"/>
    <property type="molecule type" value="Genomic_DNA"/>
</dbReference>